<keyword evidence="2" id="KW-0846">Cobalamin</keyword>
<dbReference type="EMBL" id="MHWW01000005">
    <property type="protein sequence ID" value="OHB15847.1"/>
    <property type="molecule type" value="Genomic_DNA"/>
</dbReference>
<sequence>MPQKIKKVTKKDAMEDFVKKVQKRDGSIVAFDFERIVTAINKAMKASQEGSEAEARMVGHKVLADLVRISKKYKNFLPTVEGIQDSVEKELMLSEYINTARNYILYRQERTKVREQNAMVPAEVKAKIAESSKYFKTPYQEFIFYQFYARWREEFGRRETWVEAIDRFMDFMKENMGSKLTGPEYEEIREAILNQEICPSMRLLWSAGKACRRTNVCSYNCAYIAPVSWQDLSEIMYVSMCGAGCGYSVEPENVGKFPQIQKQTGKMAPKIVVQDDKVGWCKAFVDACNVWEKGLDVEIDYSLIRPAGAKLQTMGGRASGPAPLQEVMQFTRRKILARQGRRLTTLDLHDIICQIGLVVVAGGVRRSALISLSAPDDYEMRDAKKGAFWQTEGQRSMANNSAVYEVKPSAEEFLEEWTALVTSHSGERGIFNRGGLEAQLPKRRWESIKDVKQMGMNPCGEIYLQSKQFCNLTSIVVRPKDTMESLKRKMHLATIVGTYQATLTKFEYLSKEWKENCDKEQLLGVSITGYYDNKIVRDDKNLQILREEGIKANKKYAKRFGVNESTAITCVKPHGNSGQLLGVGSGMHTWYSHYYIRRVRISANDPLLKLAQDQGVTALPEVGYSTSNASTMVLEFPCKAPEGAVVNKDVTALEMLEEWRRLKVNFTEHNPSVTIYVGDEEWIAVANFVYKNWDIVGGLSFLPRDNHVYQLAPYEEITKDEYERRMKLLKHIDFSKLVLYEKEDQTVGAKELACVGGVCEADALTMTPVPKTA</sequence>
<dbReference type="Gene3D" id="3.20.70.20">
    <property type="match status" value="2"/>
</dbReference>
<comment type="cofactor">
    <cofactor evidence="1">
        <name>adenosylcob(III)alamin</name>
        <dbReference type="ChEBI" id="CHEBI:18408"/>
    </cofactor>
</comment>
<reference evidence="9 10" key="1">
    <citation type="journal article" date="2016" name="Nat. Commun.">
        <title>Thousands of microbial genomes shed light on interconnected biogeochemical processes in an aquifer system.</title>
        <authorList>
            <person name="Anantharaman K."/>
            <person name="Brown C.T."/>
            <person name="Hug L.A."/>
            <person name="Sharon I."/>
            <person name="Castelle C.J."/>
            <person name="Probst A.J."/>
            <person name="Thomas B.C."/>
            <person name="Singh A."/>
            <person name="Wilkins M.J."/>
            <person name="Karaoz U."/>
            <person name="Brodie E.L."/>
            <person name="Williams K.H."/>
            <person name="Hubbard S.S."/>
            <person name="Banfield J.F."/>
        </authorList>
    </citation>
    <scope>NUCLEOTIDE SEQUENCE [LARGE SCALE GENOMIC DNA]</scope>
</reference>
<evidence type="ECO:0000256" key="2">
    <source>
        <dbReference type="ARBA" id="ARBA00022628"/>
    </source>
</evidence>
<dbReference type="Pfam" id="PF03477">
    <property type="entry name" value="ATP-cone"/>
    <property type="match status" value="1"/>
</dbReference>
<keyword evidence="3 7" id="KW-0547">Nucleotide-binding</keyword>
<evidence type="ECO:0000256" key="7">
    <source>
        <dbReference type="PROSITE-ProRule" id="PRU00492"/>
    </source>
</evidence>
<keyword evidence="4 7" id="KW-0067">ATP-binding</keyword>
<accession>A0A1G2V2K2</accession>
<dbReference type="GO" id="GO:0005524">
    <property type="term" value="F:ATP binding"/>
    <property type="evidence" value="ECO:0007669"/>
    <property type="project" value="UniProtKB-UniRule"/>
</dbReference>
<evidence type="ECO:0000256" key="4">
    <source>
        <dbReference type="ARBA" id="ARBA00022840"/>
    </source>
</evidence>
<evidence type="ECO:0000256" key="1">
    <source>
        <dbReference type="ARBA" id="ARBA00001922"/>
    </source>
</evidence>
<dbReference type="PANTHER" id="PTHR43371:SF1">
    <property type="entry name" value="RIBONUCLEOSIDE-DIPHOSPHATE REDUCTASE"/>
    <property type="match status" value="1"/>
</dbReference>
<evidence type="ECO:0000313" key="9">
    <source>
        <dbReference type="EMBL" id="OHB15847.1"/>
    </source>
</evidence>
<evidence type="ECO:0000256" key="3">
    <source>
        <dbReference type="ARBA" id="ARBA00022741"/>
    </source>
</evidence>
<name>A0A1G2V2K2_9BACT</name>
<dbReference type="Proteomes" id="UP000177697">
    <property type="component" value="Unassembled WGS sequence"/>
</dbReference>
<dbReference type="GO" id="GO:0031419">
    <property type="term" value="F:cobalamin binding"/>
    <property type="evidence" value="ECO:0007669"/>
    <property type="project" value="UniProtKB-KW"/>
</dbReference>
<dbReference type="SUPFAM" id="SSF51998">
    <property type="entry name" value="PFL-like glycyl radical enzymes"/>
    <property type="match status" value="1"/>
</dbReference>
<keyword evidence="6" id="KW-0170">Cobalt</keyword>
<dbReference type="InterPro" id="IPR005144">
    <property type="entry name" value="ATP-cone_dom"/>
</dbReference>
<evidence type="ECO:0000259" key="8">
    <source>
        <dbReference type="PROSITE" id="PS51161"/>
    </source>
</evidence>
<dbReference type="PROSITE" id="PS51161">
    <property type="entry name" value="ATP_CONE"/>
    <property type="match status" value="1"/>
</dbReference>
<proteinExistence type="predicted"/>
<dbReference type="PANTHER" id="PTHR43371">
    <property type="entry name" value="VITAMIN B12-DEPENDENT RIBONUCLEOTIDE REDUCTASE"/>
    <property type="match status" value="1"/>
</dbReference>
<dbReference type="AlphaFoldDB" id="A0A1G2V2K2"/>
<gene>
    <name evidence="9" type="ORF">A2431_01135</name>
</gene>
<evidence type="ECO:0000256" key="5">
    <source>
        <dbReference type="ARBA" id="ARBA00023002"/>
    </source>
</evidence>
<evidence type="ECO:0000313" key="10">
    <source>
        <dbReference type="Proteomes" id="UP000177697"/>
    </source>
</evidence>
<protein>
    <submittedName>
        <fullName evidence="9">Ribonucleoside-triphosphate reductase</fullName>
    </submittedName>
</protein>
<feature type="domain" description="ATP-cone" evidence="8">
    <location>
        <begin position="19"/>
        <end position="114"/>
    </location>
</feature>
<organism evidence="9 10">
    <name type="scientific">Candidatus Zambryskibacteria bacterium RIFOXYC1_FULL_39_10</name>
    <dbReference type="NCBI Taxonomy" id="1802779"/>
    <lineage>
        <taxon>Bacteria</taxon>
        <taxon>Candidatus Zambryskiibacteriota</taxon>
    </lineage>
</organism>
<keyword evidence="5" id="KW-0560">Oxidoreductase</keyword>
<dbReference type="GO" id="GO:0004748">
    <property type="term" value="F:ribonucleoside-diphosphate reductase activity, thioredoxin disulfide as acceptor"/>
    <property type="evidence" value="ECO:0007669"/>
    <property type="project" value="TreeGrafter"/>
</dbReference>
<dbReference type="InterPro" id="IPR050862">
    <property type="entry name" value="RdRp_reductase_class-2"/>
</dbReference>
<comment type="caution">
    <text evidence="9">The sequence shown here is derived from an EMBL/GenBank/DDBJ whole genome shotgun (WGS) entry which is preliminary data.</text>
</comment>
<evidence type="ECO:0000256" key="6">
    <source>
        <dbReference type="ARBA" id="ARBA00023285"/>
    </source>
</evidence>